<evidence type="ECO:0000313" key="2">
    <source>
        <dbReference type="EMBL" id="GLZ78312.1"/>
    </source>
</evidence>
<feature type="transmembrane region" description="Helical" evidence="1">
    <location>
        <begin position="241"/>
        <end position="260"/>
    </location>
</feature>
<feature type="transmembrane region" description="Helical" evidence="1">
    <location>
        <begin position="409"/>
        <end position="427"/>
    </location>
</feature>
<protein>
    <submittedName>
        <fullName evidence="2">Uncharacterized protein</fullName>
    </submittedName>
</protein>
<keyword evidence="3" id="KW-1185">Reference proteome</keyword>
<dbReference type="EMBL" id="BSTX01000002">
    <property type="protein sequence ID" value="GLZ78312.1"/>
    <property type="molecule type" value="Genomic_DNA"/>
</dbReference>
<reference evidence="2" key="1">
    <citation type="submission" date="2023-03" db="EMBL/GenBank/DDBJ databases">
        <title>Actinorhabdospora filicis NBRC 111898.</title>
        <authorList>
            <person name="Ichikawa N."/>
            <person name="Sato H."/>
            <person name="Tonouchi N."/>
        </authorList>
    </citation>
    <scope>NUCLEOTIDE SEQUENCE</scope>
    <source>
        <strain evidence="2">NBRC 111898</strain>
    </source>
</reference>
<evidence type="ECO:0000256" key="1">
    <source>
        <dbReference type="SAM" id="Phobius"/>
    </source>
</evidence>
<proteinExistence type="predicted"/>
<feature type="transmembrane region" description="Helical" evidence="1">
    <location>
        <begin position="313"/>
        <end position="338"/>
    </location>
</feature>
<evidence type="ECO:0000313" key="3">
    <source>
        <dbReference type="Proteomes" id="UP001165079"/>
    </source>
</evidence>
<organism evidence="2 3">
    <name type="scientific">Actinorhabdospora filicis</name>
    <dbReference type="NCBI Taxonomy" id="1785913"/>
    <lineage>
        <taxon>Bacteria</taxon>
        <taxon>Bacillati</taxon>
        <taxon>Actinomycetota</taxon>
        <taxon>Actinomycetes</taxon>
        <taxon>Micromonosporales</taxon>
        <taxon>Micromonosporaceae</taxon>
        <taxon>Actinorhabdospora</taxon>
    </lineage>
</organism>
<accession>A0A9W6SLV8</accession>
<dbReference type="AlphaFoldDB" id="A0A9W6SLV8"/>
<keyword evidence="1" id="KW-0472">Membrane</keyword>
<dbReference type="RefSeq" id="WP_285663471.1">
    <property type="nucleotide sequence ID" value="NZ_BSTX01000002.1"/>
</dbReference>
<feature type="transmembrane region" description="Helical" evidence="1">
    <location>
        <begin position="377"/>
        <end position="397"/>
    </location>
</feature>
<feature type="transmembrane region" description="Helical" evidence="1">
    <location>
        <begin position="344"/>
        <end position="365"/>
    </location>
</feature>
<comment type="caution">
    <text evidence="2">The sequence shown here is derived from an EMBL/GenBank/DDBJ whole genome shotgun (WGS) entry which is preliminary data.</text>
</comment>
<keyword evidence="1" id="KW-1133">Transmembrane helix</keyword>
<dbReference type="Proteomes" id="UP001165079">
    <property type="component" value="Unassembled WGS sequence"/>
</dbReference>
<name>A0A9W6SLV8_9ACTN</name>
<gene>
    <name evidence="2" type="ORF">Afil01_31190</name>
</gene>
<sequence length="492" mass="49256">MGVLGIARELLAPQAPGRTRGVALTIWWGPEEIIAVRPTPDGGEPVVFDGWPALPVTGDDTSMWRTIIEAAGLPAGAVIAAATPWTWGPARRTAWQRAAEPHVTARTVSSTSVLDALIGDEFGPLKGAWALVEGAEHPSVAILALNTGTPPQLLGQAAAPAATPRDLIAAAVTAADLGRPPDAVALIANPSRTSERAALERDCGVPVCLLSTLALASRVAAIDAEEHPVSAAPVRPQRASIAATTAALLLSVALVASVVADASSAGGIVRFSPGHLAAGTAALSVAITAIGMLLVHAHLADAGTWDWATAGRWLFGAAFTGLLAAGASGLALAALAGTPAGQPLAWSVLPAAPALACYAAIGWELKTRPDPAPARRIWPPMAPIALGVLGILGVRAVEPLFAGMPLGHALIARAGLVVTAAATAMVLSSRPSAAAGIACALGLVYALTASASTGTTACLLLVAAITIRAAASLAGLLGDRRPSKIAHPVTGS</sequence>
<keyword evidence="1" id="KW-0812">Transmembrane</keyword>
<feature type="transmembrane region" description="Helical" evidence="1">
    <location>
        <begin position="280"/>
        <end position="301"/>
    </location>
</feature>